<evidence type="ECO:0000313" key="2">
    <source>
        <dbReference type="EMBL" id="VDM23377.1"/>
    </source>
</evidence>
<feature type="region of interest" description="Disordered" evidence="1">
    <location>
        <begin position="137"/>
        <end position="158"/>
    </location>
</feature>
<protein>
    <submittedName>
        <fullName evidence="4">Mediator of RNA polymerase II transcription subunit 25</fullName>
    </submittedName>
</protein>
<keyword evidence="3" id="KW-1185">Reference proteome</keyword>
<reference evidence="2 3" key="2">
    <citation type="submission" date="2018-11" db="EMBL/GenBank/DDBJ databases">
        <authorList>
            <consortium name="Pathogen Informatics"/>
        </authorList>
    </citation>
    <scope>NUCLEOTIDE SEQUENCE [LARGE SCALE GENOMIC DNA]</scope>
</reference>
<feature type="compositionally biased region" description="Low complexity" evidence="1">
    <location>
        <begin position="94"/>
        <end position="111"/>
    </location>
</feature>
<organism evidence="4">
    <name type="scientific">Hydatigena taeniaeformis</name>
    <name type="common">Feline tapeworm</name>
    <name type="synonym">Taenia taeniaeformis</name>
    <dbReference type="NCBI Taxonomy" id="6205"/>
    <lineage>
        <taxon>Eukaryota</taxon>
        <taxon>Metazoa</taxon>
        <taxon>Spiralia</taxon>
        <taxon>Lophotrochozoa</taxon>
        <taxon>Platyhelminthes</taxon>
        <taxon>Cestoda</taxon>
        <taxon>Eucestoda</taxon>
        <taxon>Cyclophyllidea</taxon>
        <taxon>Taeniidae</taxon>
        <taxon>Hydatigera</taxon>
    </lineage>
</organism>
<accession>A0A0R3WSR4</accession>
<evidence type="ECO:0000313" key="3">
    <source>
        <dbReference type="Proteomes" id="UP000274429"/>
    </source>
</evidence>
<dbReference type="AlphaFoldDB" id="A0A0R3WSR4"/>
<dbReference type="WBParaSite" id="TTAC_0000380401-mRNA-1">
    <property type="protein sequence ID" value="TTAC_0000380401-mRNA-1"/>
    <property type="gene ID" value="TTAC_0000380401"/>
</dbReference>
<gene>
    <name evidence="2" type="ORF">TTAC_LOCUS3788</name>
</gene>
<dbReference type="OrthoDB" id="191979at2759"/>
<sequence>MCCTVDLLDPLIECSILLITGALAPQRKGCEKLYEALMKVHSAKSCAIRELVVVENVANVLAERVSSVPNTLIPLLAASHSPHSSPPPPPPPTTTTTTKATTTATTTNTTAPDKVIESMQYFLQGIGLGESFLPPAFTPTSSSQPPIVAPKLCKRASS</sequence>
<feature type="compositionally biased region" description="Pro residues" evidence="1">
    <location>
        <begin position="84"/>
        <end position="93"/>
    </location>
</feature>
<dbReference type="EMBL" id="UYWX01003060">
    <property type="protein sequence ID" value="VDM23377.1"/>
    <property type="molecule type" value="Genomic_DNA"/>
</dbReference>
<reference evidence="4" key="1">
    <citation type="submission" date="2017-02" db="UniProtKB">
        <authorList>
            <consortium name="WormBaseParasite"/>
        </authorList>
    </citation>
    <scope>IDENTIFICATION</scope>
</reference>
<feature type="region of interest" description="Disordered" evidence="1">
    <location>
        <begin position="77"/>
        <end position="111"/>
    </location>
</feature>
<evidence type="ECO:0000313" key="4">
    <source>
        <dbReference type="WBParaSite" id="TTAC_0000380401-mRNA-1"/>
    </source>
</evidence>
<dbReference type="STRING" id="6205.A0A0R3WSR4"/>
<name>A0A0R3WSR4_HYDTA</name>
<evidence type="ECO:0000256" key="1">
    <source>
        <dbReference type="SAM" id="MobiDB-lite"/>
    </source>
</evidence>
<proteinExistence type="predicted"/>
<dbReference type="Proteomes" id="UP000274429">
    <property type="component" value="Unassembled WGS sequence"/>
</dbReference>